<reference evidence="2" key="1">
    <citation type="submission" date="2025-08" db="UniProtKB">
        <authorList>
            <consortium name="Ensembl"/>
        </authorList>
    </citation>
    <scope>IDENTIFICATION</scope>
</reference>
<evidence type="ECO:0000313" key="3">
    <source>
        <dbReference type="Proteomes" id="UP000694728"/>
    </source>
</evidence>
<accession>A0A8D1IA41</accession>
<keyword evidence="1" id="KW-0472">Membrane</keyword>
<protein>
    <submittedName>
        <fullName evidence="2">Uncharacterized protein</fullName>
    </submittedName>
</protein>
<feature type="transmembrane region" description="Helical" evidence="1">
    <location>
        <begin position="114"/>
        <end position="134"/>
    </location>
</feature>
<name>A0A8D1IA41_PIG</name>
<proteinExistence type="predicted"/>
<dbReference type="Proteomes" id="UP000694728">
    <property type="component" value="Unplaced"/>
</dbReference>
<keyword evidence="1" id="KW-1133">Transmembrane helix</keyword>
<organism evidence="2 3">
    <name type="scientific">Sus scrofa</name>
    <name type="common">Pig</name>
    <dbReference type="NCBI Taxonomy" id="9823"/>
    <lineage>
        <taxon>Eukaryota</taxon>
        <taxon>Metazoa</taxon>
        <taxon>Chordata</taxon>
        <taxon>Craniata</taxon>
        <taxon>Vertebrata</taxon>
        <taxon>Euteleostomi</taxon>
        <taxon>Mammalia</taxon>
        <taxon>Eutheria</taxon>
        <taxon>Laurasiatheria</taxon>
        <taxon>Artiodactyla</taxon>
        <taxon>Suina</taxon>
        <taxon>Suidae</taxon>
        <taxon>Sus</taxon>
    </lineage>
</organism>
<sequence length="143" mass="16356">NQKILGFFCDCLITFSIKFLRSVNIVACDRISFLFKAEKYSIVCIHCILYIHSSADGHLGCFQLLAVVNNAATNMHMQILLQDPAFHSSEYISKSSITGSYGNSSFNFFSTNTLFFFQLYSMVTQLHIHVYILFSHVIMLHHK</sequence>
<evidence type="ECO:0000313" key="2">
    <source>
        <dbReference type="Ensembl" id="ENSSSCP00045030687.1"/>
    </source>
</evidence>
<dbReference type="Ensembl" id="ENSSSCT00045044242.1">
    <property type="protein sequence ID" value="ENSSSCP00045030687.1"/>
    <property type="gene ID" value="ENSSSCG00045026007.1"/>
</dbReference>
<evidence type="ECO:0000256" key="1">
    <source>
        <dbReference type="SAM" id="Phobius"/>
    </source>
</evidence>
<dbReference type="AlphaFoldDB" id="A0A8D1IA41"/>
<keyword evidence="1" id="KW-0812">Transmembrane</keyword>